<dbReference type="EMBL" id="SSUX01000008">
    <property type="protein sequence ID" value="THJ45021.1"/>
    <property type="molecule type" value="Genomic_DNA"/>
</dbReference>
<reference evidence="1 2" key="1">
    <citation type="submission" date="2019-04" db="EMBL/GenBank/DDBJ databases">
        <title>Comparative genomics of Aeromonas veronii strains pathogenic to fish.</title>
        <authorList>
            <person name="Cascarano M.C."/>
            <person name="Smyrli M."/>
            <person name="Katharios P."/>
        </authorList>
    </citation>
    <scope>NUCLEOTIDE SEQUENCE [LARGE SCALE GENOMIC DNA]</scope>
    <source>
        <strain evidence="1 2">XU1</strain>
    </source>
</reference>
<protein>
    <submittedName>
        <fullName evidence="1">DUF4262 domain-containing protein</fullName>
    </submittedName>
</protein>
<dbReference type="Proteomes" id="UP000309618">
    <property type="component" value="Unassembled WGS sequence"/>
</dbReference>
<gene>
    <name evidence="1" type="ORF">E8Q35_12600</name>
</gene>
<evidence type="ECO:0000313" key="1">
    <source>
        <dbReference type="EMBL" id="THJ45021.1"/>
    </source>
</evidence>
<organism evidence="1 2">
    <name type="scientific">Aeromonas veronii</name>
    <dbReference type="NCBI Taxonomy" id="654"/>
    <lineage>
        <taxon>Bacteria</taxon>
        <taxon>Pseudomonadati</taxon>
        <taxon>Pseudomonadota</taxon>
        <taxon>Gammaproteobacteria</taxon>
        <taxon>Aeromonadales</taxon>
        <taxon>Aeromonadaceae</taxon>
        <taxon>Aeromonas</taxon>
    </lineage>
</organism>
<sequence length="228" mass="25612">MVRRFVGKYRSWPLFVYGRSCSHSESSSRVWGRQYLRHASSCKPDPCAIAIQGGFQWKRGGVMDPRQIMLNRIDELVAKGDKMIINVWGSEDGLQNGFCYSVGLTSLGLPELFISGNADPRIQCALIESVAAMYQEKGVSLGIHEGLLANGLRMELVEVDCADHKIRNEYIILAMDYYQGHAIPGCIRLVQLRWPDTQGRLPDEPGYDMADKQDLLPSSAQTKSMQFH</sequence>
<evidence type="ECO:0000313" key="2">
    <source>
        <dbReference type="Proteomes" id="UP000309618"/>
    </source>
</evidence>
<dbReference type="AlphaFoldDB" id="A0A4S5CK44"/>
<dbReference type="Pfam" id="PF14081">
    <property type="entry name" value="DUF4262"/>
    <property type="match status" value="1"/>
</dbReference>
<comment type="caution">
    <text evidence="1">The sequence shown here is derived from an EMBL/GenBank/DDBJ whole genome shotgun (WGS) entry which is preliminary data.</text>
</comment>
<dbReference type="InterPro" id="IPR025358">
    <property type="entry name" value="DUF4262"/>
</dbReference>
<name>A0A4S5CK44_AERVE</name>
<proteinExistence type="predicted"/>
<accession>A0A4S5CK44</accession>